<sequence>MHHSLVHFMDLVGVNYSSVKMIVSRKNAGNFRVHLSRASPAQPPPPNILSLPAYPPSSSNPLTRQCPRNASA</sequence>
<keyword evidence="3" id="KW-1185">Reference proteome</keyword>
<gene>
    <name evidence="2" type="ORF">BDV96DRAFT_233189</name>
</gene>
<accession>A0A6A5YUC4</accession>
<dbReference type="Proteomes" id="UP000799770">
    <property type="component" value="Unassembled WGS sequence"/>
</dbReference>
<feature type="region of interest" description="Disordered" evidence="1">
    <location>
        <begin position="34"/>
        <end position="72"/>
    </location>
</feature>
<dbReference type="EMBL" id="ML977341">
    <property type="protein sequence ID" value="KAF2109698.1"/>
    <property type="molecule type" value="Genomic_DNA"/>
</dbReference>
<evidence type="ECO:0000313" key="3">
    <source>
        <dbReference type="Proteomes" id="UP000799770"/>
    </source>
</evidence>
<protein>
    <submittedName>
        <fullName evidence="2">Uncharacterized protein</fullName>
    </submittedName>
</protein>
<proteinExistence type="predicted"/>
<evidence type="ECO:0000256" key="1">
    <source>
        <dbReference type="SAM" id="MobiDB-lite"/>
    </source>
</evidence>
<name>A0A6A5YUC4_9PLEO</name>
<reference evidence="2" key="1">
    <citation type="journal article" date="2020" name="Stud. Mycol.">
        <title>101 Dothideomycetes genomes: a test case for predicting lifestyles and emergence of pathogens.</title>
        <authorList>
            <person name="Haridas S."/>
            <person name="Albert R."/>
            <person name="Binder M."/>
            <person name="Bloem J."/>
            <person name="Labutti K."/>
            <person name="Salamov A."/>
            <person name="Andreopoulos B."/>
            <person name="Baker S."/>
            <person name="Barry K."/>
            <person name="Bills G."/>
            <person name="Bluhm B."/>
            <person name="Cannon C."/>
            <person name="Castanera R."/>
            <person name="Culley D."/>
            <person name="Daum C."/>
            <person name="Ezra D."/>
            <person name="Gonzalez J."/>
            <person name="Henrissat B."/>
            <person name="Kuo A."/>
            <person name="Liang C."/>
            <person name="Lipzen A."/>
            <person name="Lutzoni F."/>
            <person name="Magnuson J."/>
            <person name="Mondo S."/>
            <person name="Nolan M."/>
            <person name="Ohm R."/>
            <person name="Pangilinan J."/>
            <person name="Park H.-J."/>
            <person name="Ramirez L."/>
            <person name="Alfaro M."/>
            <person name="Sun H."/>
            <person name="Tritt A."/>
            <person name="Yoshinaga Y."/>
            <person name="Zwiers L.-H."/>
            <person name="Turgeon B."/>
            <person name="Goodwin S."/>
            <person name="Spatafora J."/>
            <person name="Crous P."/>
            <person name="Grigoriev I."/>
        </authorList>
    </citation>
    <scope>NUCLEOTIDE SEQUENCE</scope>
    <source>
        <strain evidence="2">CBS 627.86</strain>
    </source>
</reference>
<dbReference type="AlphaFoldDB" id="A0A6A5YUC4"/>
<evidence type="ECO:0000313" key="2">
    <source>
        <dbReference type="EMBL" id="KAF2109698.1"/>
    </source>
</evidence>
<organism evidence="2 3">
    <name type="scientific">Lophiotrema nucula</name>
    <dbReference type="NCBI Taxonomy" id="690887"/>
    <lineage>
        <taxon>Eukaryota</taxon>
        <taxon>Fungi</taxon>
        <taxon>Dikarya</taxon>
        <taxon>Ascomycota</taxon>
        <taxon>Pezizomycotina</taxon>
        <taxon>Dothideomycetes</taxon>
        <taxon>Pleosporomycetidae</taxon>
        <taxon>Pleosporales</taxon>
        <taxon>Lophiotremataceae</taxon>
        <taxon>Lophiotrema</taxon>
    </lineage>
</organism>
<feature type="compositionally biased region" description="Polar residues" evidence="1">
    <location>
        <begin position="56"/>
        <end position="72"/>
    </location>
</feature>